<evidence type="ECO:0000256" key="1">
    <source>
        <dbReference type="ARBA" id="ARBA00004123"/>
    </source>
</evidence>
<keyword evidence="2" id="KW-0677">Repeat</keyword>
<dbReference type="OrthoDB" id="2143914at2759"/>
<dbReference type="InterPro" id="IPR051953">
    <property type="entry name" value="Plant_SW-associated_TFs"/>
</dbReference>
<dbReference type="Proteomes" id="UP000813463">
    <property type="component" value="Chromosome 2"/>
</dbReference>
<evidence type="ECO:0000256" key="3">
    <source>
        <dbReference type="ARBA" id="ARBA00023015"/>
    </source>
</evidence>
<feature type="domain" description="Myb-like" evidence="8">
    <location>
        <begin position="64"/>
        <end position="114"/>
    </location>
</feature>
<dbReference type="SMART" id="SM00717">
    <property type="entry name" value="SANT"/>
    <property type="match status" value="2"/>
</dbReference>
<protein>
    <submittedName>
        <fullName evidence="11">Transcription factor MYB13</fullName>
    </submittedName>
</protein>
<feature type="compositionally biased region" description="Low complexity" evidence="7">
    <location>
        <begin position="190"/>
        <end position="202"/>
    </location>
</feature>
<keyword evidence="4" id="KW-0238">DNA-binding</keyword>
<dbReference type="PANTHER" id="PTHR47997">
    <property type="entry name" value="MYB DOMAIN PROTEIN 55"/>
    <property type="match status" value="1"/>
</dbReference>
<dbReference type="FunFam" id="1.10.10.60:FF:000015">
    <property type="entry name" value="Transcription factor RAX3"/>
    <property type="match status" value="1"/>
</dbReference>
<dbReference type="SUPFAM" id="SSF46689">
    <property type="entry name" value="Homeodomain-like"/>
    <property type="match status" value="1"/>
</dbReference>
<dbReference type="CDD" id="cd00167">
    <property type="entry name" value="SANT"/>
    <property type="match status" value="2"/>
</dbReference>
<feature type="domain" description="HTH myb-type" evidence="9">
    <location>
        <begin position="64"/>
        <end position="118"/>
    </location>
</feature>
<name>A0A9R0I9G6_SPIOL</name>
<keyword evidence="3" id="KW-0805">Transcription regulation</keyword>
<evidence type="ECO:0000256" key="4">
    <source>
        <dbReference type="ARBA" id="ARBA00023125"/>
    </source>
</evidence>
<reference evidence="10" key="1">
    <citation type="journal article" date="2021" name="Nat. Commun.">
        <title>Genomic analyses provide insights into spinach domestication and the genetic basis of agronomic traits.</title>
        <authorList>
            <person name="Cai X."/>
            <person name="Sun X."/>
            <person name="Xu C."/>
            <person name="Sun H."/>
            <person name="Wang X."/>
            <person name="Ge C."/>
            <person name="Zhang Z."/>
            <person name="Wang Q."/>
            <person name="Fei Z."/>
            <person name="Jiao C."/>
            <person name="Wang Q."/>
        </authorList>
    </citation>
    <scope>NUCLEOTIDE SEQUENCE [LARGE SCALE GENOMIC DNA]</scope>
    <source>
        <strain evidence="10">cv. Varoflay</strain>
    </source>
</reference>
<evidence type="ECO:0000256" key="5">
    <source>
        <dbReference type="ARBA" id="ARBA00023163"/>
    </source>
</evidence>
<evidence type="ECO:0000313" key="10">
    <source>
        <dbReference type="Proteomes" id="UP000813463"/>
    </source>
</evidence>
<dbReference type="Gene3D" id="1.10.10.60">
    <property type="entry name" value="Homeodomain-like"/>
    <property type="match status" value="2"/>
</dbReference>
<proteinExistence type="predicted"/>
<sequence>MGKGRKPCCDKAGVKRGPWSQAEDFKLISFIQNHGHNNWRALPKLAGLARCGKSCRLRWVNYLRPDLKRGDFNPHEEEAIIKLHQVLGNKWSKIASHFPGRTDNEIKNVWNTHLKKRLKDKGSNNDSQVSLSSSSSSSSCNNNTSSTPNEVLDGSNKVQQVLIAHQTIIINNNNNNNNNNNDDNDNNVEYSSSSSTSYNSQTSFSNHQITINNDMNPSMVENVGDHKDETMENYTENILDELIEIPYEPNLDLWELLQGENEVQFKDVDTPISENDNKNENVKQGGESWWWLVYLENELGLDHQNHQSTNNDFFSDINFHLSSPN</sequence>
<comment type="subcellular location">
    <subcellularLocation>
        <location evidence="1">Nucleus</location>
    </subcellularLocation>
</comment>
<feature type="domain" description="HTH myb-type" evidence="9">
    <location>
        <begin position="11"/>
        <end position="63"/>
    </location>
</feature>
<feature type="compositionally biased region" description="Low complexity" evidence="7">
    <location>
        <begin position="124"/>
        <end position="146"/>
    </location>
</feature>
<dbReference type="GO" id="GO:0000987">
    <property type="term" value="F:cis-regulatory region sequence-specific DNA binding"/>
    <property type="evidence" value="ECO:0000318"/>
    <property type="project" value="GO_Central"/>
</dbReference>
<organism evidence="10 11">
    <name type="scientific">Spinacia oleracea</name>
    <name type="common">Spinach</name>
    <dbReference type="NCBI Taxonomy" id="3562"/>
    <lineage>
        <taxon>Eukaryota</taxon>
        <taxon>Viridiplantae</taxon>
        <taxon>Streptophyta</taxon>
        <taxon>Embryophyta</taxon>
        <taxon>Tracheophyta</taxon>
        <taxon>Spermatophyta</taxon>
        <taxon>Magnoliopsida</taxon>
        <taxon>eudicotyledons</taxon>
        <taxon>Gunneridae</taxon>
        <taxon>Pentapetalae</taxon>
        <taxon>Caryophyllales</taxon>
        <taxon>Chenopodiaceae</taxon>
        <taxon>Chenopodioideae</taxon>
        <taxon>Anserineae</taxon>
        <taxon>Spinacia</taxon>
    </lineage>
</organism>
<feature type="compositionally biased region" description="Low complexity" evidence="7">
    <location>
        <begin position="171"/>
        <end position="181"/>
    </location>
</feature>
<evidence type="ECO:0000256" key="6">
    <source>
        <dbReference type="ARBA" id="ARBA00023242"/>
    </source>
</evidence>
<keyword evidence="10" id="KW-1185">Reference proteome</keyword>
<dbReference type="PROSITE" id="PS50090">
    <property type="entry name" value="MYB_LIKE"/>
    <property type="match status" value="2"/>
</dbReference>
<feature type="region of interest" description="Disordered" evidence="7">
    <location>
        <begin position="171"/>
        <end position="202"/>
    </location>
</feature>
<dbReference type="InterPro" id="IPR009057">
    <property type="entry name" value="Homeodomain-like_sf"/>
</dbReference>
<dbReference type="Pfam" id="PF00249">
    <property type="entry name" value="Myb_DNA-binding"/>
    <property type="match status" value="2"/>
</dbReference>
<evidence type="ECO:0000256" key="7">
    <source>
        <dbReference type="SAM" id="MobiDB-lite"/>
    </source>
</evidence>
<dbReference type="PANTHER" id="PTHR47997:SF75">
    <property type="entry name" value="MYB DOMAIN PROTEIN 55"/>
    <property type="match status" value="1"/>
</dbReference>
<accession>A0A9R0I9G6</accession>
<feature type="region of interest" description="Disordered" evidence="7">
    <location>
        <begin position="117"/>
        <end position="152"/>
    </location>
</feature>
<dbReference type="GeneID" id="110784889"/>
<evidence type="ECO:0000313" key="11">
    <source>
        <dbReference type="RefSeq" id="XP_021845032.1"/>
    </source>
</evidence>
<dbReference type="InterPro" id="IPR017930">
    <property type="entry name" value="Myb_dom"/>
</dbReference>
<dbReference type="RefSeq" id="XP_021845032.1">
    <property type="nucleotide sequence ID" value="XM_021989340.2"/>
</dbReference>
<dbReference type="InterPro" id="IPR001005">
    <property type="entry name" value="SANT/Myb"/>
</dbReference>
<feature type="domain" description="Myb-like" evidence="8">
    <location>
        <begin position="11"/>
        <end position="63"/>
    </location>
</feature>
<dbReference type="GO" id="GO:0006355">
    <property type="term" value="P:regulation of DNA-templated transcription"/>
    <property type="evidence" value="ECO:0000318"/>
    <property type="project" value="GO_Central"/>
</dbReference>
<dbReference type="AlphaFoldDB" id="A0A9R0I9G6"/>
<evidence type="ECO:0000256" key="2">
    <source>
        <dbReference type="ARBA" id="ARBA00022737"/>
    </source>
</evidence>
<dbReference type="PROSITE" id="PS51294">
    <property type="entry name" value="HTH_MYB"/>
    <property type="match status" value="2"/>
</dbReference>
<keyword evidence="6" id="KW-0539">Nucleus</keyword>
<keyword evidence="5" id="KW-0804">Transcription</keyword>
<evidence type="ECO:0000259" key="8">
    <source>
        <dbReference type="PROSITE" id="PS50090"/>
    </source>
</evidence>
<evidence type="ECO:0000259" key="9">
    <source>
        <dbReference type="PROSITE" id="PS51294"/>
    </source>
</evidence>
<gene>
    <name evidence="11" type="primary">LOC110784889</name>
</gene>
<dbReference type="GO" id="GO:0005634">
    <property type="term" value="C:nucleus"/>
    <property type="evidence" value="ECO:0000318"/>
    <property type="project" value="GO_Central"/>
</dbReference>
<dbReference type="KEGG" id="soe:110784889"/>
<reference evidence="11" key="2">
    <citation type="submission" date="2025-08" db="UniProtKB">
        <authorList>
            <consortium name="RefSeq"/>
        </authorList>
    </citation>
    <scope>IDENTIFICATION</scope>
    <source>
        <tissue evidence="11">Leaf</tissue>
    </source>
</reference>